<reference evidence="1 2" key="1">
    <citation type="journal article" date="2023" name="Science">
        <title>Complex scaffold remodeling in plant triterpene biosynthesis.</title>
        <authorList>
            <person name="De La Pena R."/>
            <person name="Hodgson H."/>
            <person name="Liu J.C."/>
            <person name="Stephenson M.J."/>
            <person name="Martin A.C."/>
            <person name="Owen C."/>
            <person name="Harkess A."/>
            <person name="Leebens-Mack J."/>
            <person name="Jimenez L.E."/>
            <person name="Osbourn A."/>
            <person name="Sattely E.S."/>
        </authorList>
    </citation>
    <scope>NUCLEOTIDE SEQUENCE [LARGE SCALE GENOMIC DNA]</scope>
    <source>
        <strain evidence="2">cv. JPN11</strain>
        <tissue evidence="1">Leaf</tissue>
    </source>
</reference>
<evidence type="ECO:0000313" key="2">
    <source>
        <dbReference type="Proteomes" id="UP001164539"/>
    </source>
</evidence>
<proteinExistence type="predicted"/>
<sequence>MSKPLQKRDNNLFKQLVPLKSDMQEIITTYNKANLIVQIDCFSCVGIVISICINHVILDEATAGYFVKSWAEIVLGGNNIKGCGKHFMFDGGKIVALREKIGSGPHLNHLARFEAIASLISGVLIKSANRGTHEFTSKQIAAVIAINLRSIVNPPLPL</sequence>
<gene>
    <name evidence="1" type="ORF">OWV82_010490</name>
</gene>
<accession>A0ACC1Y6J8</accession>
<name>A0ACC1Y6J8_MELAZ</name>
<organism evidence="1 2">
    <name type="scientific">Melia azedarach</name>
    <name type="common">Chinaberry tree</name>
    <dbReference type="NCBI Taxonomy" id="155640"/>
    <lineage>
        <taxon>Eukaryota</taxon>
        <taxon>Viridiplantae</taxon>
        <taxon>Streptophyta</taxon>
        <taxon>Embryophyta</taxon>
        <taxon>Tracheophyta</taxon>
        <taxon>Spermatophyta</taxon>
        <taxon>Magnoliopsida</taxon>
        <taxon>eudicotyledons</taxon>
        <taxon>Gunneridae</taxon>
        <taxon>Pentapetalae</taxon>
        <taxon>rosids</taxon>
        <taxon>malvids</taxon>
        <taxon>Sapindales</taxon>
        <taxon>Meliaceae</taxon>
        <taxon>Melia</taxon>
    </lineage>
</organism>
<dbReference type="Proteomes" id="UP001164539">
    <property type="component" value="Chromosome 5"/>
</dbReference>
<protein>
    <submittedName>
        <fullName evidence="1">3'-N-debenzoyl-2'-deoxytaxol N-benzoyltransferase</fullName>
    </submittedName>
</protein>
<dbReference type="EMBL" id="CM051398">
    <property type="protein sequence ID" value="KAJ4718857.1"/>
    <property type="molecule type" value="Genomic_DNA"/>
</dbReference>
<evidence type="ECO:0000313" key="1">
    <source>
        <dbReference type="EMBL" id="KAJ4718857.1"/>
    </source>
</evidence>
<keyword evidence="2" id="KW-1185">Reference proteome</keyword>
<comment type="caution">
    <text evidence="1">The sequence shown here is derived from an EMBL/GenBank/DDBJ whole genome shotgun (WGS) entry which is preliminary data.</text>
</comment>